<name>A0A1A6C6A0_9GAMM</name>
<protein>
    <submittedName>
        <fullName evidence="1">Uncharacterized protein</fullName>
    </submittedName>
</protein>
<proteinExistence type="predicted"/>
<sequence>MDTRATLPDLDRQLTELREDAAGLTARGAWRPTKSDS</sequence>
<keyword evidence="2" id="KW-1185">Reference proteome</keyword>
<dbReference type="Proteomes" id="UP000029273">
    <property type="component" value="Unassembled WGS sequence"/>
</dbReference>
<organism evidence="1 2">
    <name type="scientific">Acidihalobacter prosperus</name>
    <dbReference type="NCBI Taxonomy" id="160660"/>
    <lineage>
        <taxon>Bacteria</taxon>
        <taxon>Pseudomonadati</taxon>
        <taxon>Pseudomonadota</taxon>
        <taxon>Gammaproteobacteria</taxon>
        <taxon>Chromatiales</taxon>
        <taxon>Ectothiorhodospiraceae</taxon>
        <taxon>Acidihalobacter</taxon>
    </lineage>
</organism>
<evidence type="ECO:0000313" key="2">
    <source>
        <dbReference type="Proteomes" id="UP000029273"/>
    </source>
</evidence>
<reference evidence="1 2" key="1">
    <citation type="journal article" date="2014" name="Genome Announc.">
        <title>Draft Genome Sequence of the Iron-Oxidizing, Acidophilic, and Halotolerant 'Thiobacillus prosperus' Type Strain DSM 5130.</title>
        <authorList>
            <person name="Ossandon F.J."/>
            <person name="Cardenas J.P."/>
            <person name="Corbett M."/>
            <person name="Quatrini R."/>
            <person name="Holmes D.S."/>
            <person name="Watkin E."/>
        </authorList>
    </citation>
    <scope>NUCLEOTIDE SEQUENCE [LARGE SCALE GENOMIC DNA]</scope>
    <source>
        <strain evidence="1 2">DSM 5130</strain>
    </source>
</reference>
<comment type="caution">
    <text evidence="1">The sequence shown here is derived from an EMBL/GenBank/DDBJ whole genome shotgun (WGS) entry which is preliminary data.</text>
</comment>
<dbReference type="AlphaFoldDB" id="A0A1A6C6A0"/>
<accession>A0A1A6C6A0</accession>
<gene>
    <name evidence="1" type="ORF">Thpro_021142</name>
</gene>
<dbReference type="EMBL" id="JQSG02000002">
    <property type="protein sequence ID" value="OBS10092.1"/>
    <property type="molecule type" value="Genomic_DNA"/>
</dbReference>
<evidence type="ECO:0000313" key="1">
    <source>
        <dbReference type="EMBL" id="OBS10092.1"/>
    </source>
</evidence>